<dbReference type="EMBL" id="JAEFCI010008810">
    <property type="protein sequence ID" value="KAG5458222.1"/>
    <property type="molecule type" value="Genomic_DNA"/>
</dbReference>
<keyword evidence="3" id="KW-1185">Reference proteome</keyword>
<dbReference type="Proteomes" id="UP000673691">
    <property type="component" value="Unassembled WGS sequence"/>
</dbReference>
<feature type="compositionally biased region" description="Basic residues" evidence="1">
    <location>
        <begin position="80"/>
        <end position="89"/>
    </location>
</feature>
<proteinExistence type="predicted"/>
<protein>
    <submittedName>
        <fullName evidence="2">Uncharacterized protein</fullName>
    </submittedName>
</protein>
<evidence type="ECO:0000313" key="3">
    <source>
        <dbReference type="Proteomes" id="UP000673691"/>
    </source>
</evidence>
<accession>A0A8H7ZS64</accession>
<reference evidence="2 3" key="1">
    <citation type="journal article" name="Sci. Rep.">
        <title>Genome-scale phylogenetic analyses confirm Olpidium as the closest living zoosporic fungus to the non-flagellated, terrestrial fungi.</title>
        <authorList>
            <person name="Chang Y."/>
            <person name="Rochon D."/>
            <person name="Sekimoto S."/>
            <person name="Wang Y."/>
            <person name="Chovatia M."/>
            <person name="Sandor L."/>
            <person name="Salamov A."/>
            <person name="Grigoriev I.V."/>
            <person name="Stajich J.E."/>
            <person name="Spatafora J.W."/>
        </authorList>
    </citation>
    <scope>NUCLEOTIDE SEQUENCE [LARGE SCALE GENOMIC DNA]</scope>
    <source>
        <strain evidence="2">S191</strain>
    </source>
</reference>
<sequence length="89" mass="9633">MEGVRVAGRFCRTDSSHEVSDAALADILPLAKRIATALGVPNYNILQVIDVGLIWSQFISTSSPSPTLSRASGSNGPPTTRRKRRLRAR</sequence>
<feature type="compositionally biased region" description="Polar residues" evidence="1">
    <location>
        <begin position="61"/>
        <end position="78"/>
    </location>
</feature>
<name>A0A8H7ZS64_9FUNG</name>
<evidence type="ECO:0000256" key="1">
    <source>
        <dbReference type="SAM" id="MobiDB-lite"/>
    </source>
</evidence>
<comment type="caution">
    <text evidence="2">The sequence shown here is derived from an EMBL/GenBank/DDBJ whole genome shotgun (WGS) entry which is preliminary data.</text>
</comment>
<gene>
    <name evidence="2" type="ORF">BJ554DRAFT_1597</name>
</gene>
<dbReference type="OrthoDB" id="672793at2759"/>
<organism evidence="2 3">
    <name type="scientific">Olpidium bornovanus</name>
    <dbReference type="NCBI Taxonomy" id="278681"/>
    <lineage>
        <taxon>Eukaryota</taxon>
        <taxon>Fungi</taxon>
        <taxon>Fungi incertae sedis</taxon>
        <taxon>Olpidiomycota</taxon>
        <taxon>Olpidiomycotina</taxon>
        <taxon>Olpidiomycetes</taxon>
        <taxon>Olpidiales</taxon>
        <taxon>Olpidiaceae</taxon>
        <taxon>Olpidium</taxon>
    </lineage>
</organism>
<evidence type="ECO:0000313" key="2">
    <source>
        <dbReference type="EMBL" id="KAG5458222.1"/>
    </source>
</evidence>
<feature type="region of interest" description="Disordered" evidence="1">
    <location>
        <begin position="61"/>
        <end position="89"/>
    </location>
</feature>
<dbReference type="AlphaFoldDB" id="A0A8H7ZS64"/>